<evidence type="ECO:0000256" key="1">
    <source>
        <dbReference type="SAM" id="MobiDB-lite"/>
    </source>
</evidence>
<dbReference type="AlphaFoldDB" id="A0AAN9F721"/>
<accession>A0AAN9F721</accession>
<keyword evidence="3" id="KW-1185">Reference proteome</keyword>
<evidence type="ECO:0000313" key="2">
    <source>
        <dbReference type="EMBL" id="KAK7268573.1"/>
    </source>
</evidence>
<feature type="compositionally biased region" description="Basic and acidic residues" evidence="1">
    <location>
        <begin position="155"/>
        <end position="168"/>
    </location>
</feature>
<organism evidence="2 3">
    <name type="scientific">Crotalaria pallida</name>
    <name type="common">Smooth rattlebox</name>
    <name type="synonym">Crotalaria striata</name>
    <dbReference type="NCBI Taxonomy" id="3830"/>
    <lineage>
        <taxon>Eukaryota</taxon>
        <taxon>Viridiplantae</taxon>
        <taxon>Streptophyta</taxon>
        <taxon>Embryophyta</taxon>
        <taxon>Tracheophyta</taxon>
        <taxon>Spermatophyta</taxon>
        <taxon>Magnoliopsida</taxon>
        <taxon>eudicotyledons</taxon>
        <taxon>Gunneridae</taxon>
        <taxon>Pentapetalae</taxon>
        <taxon>rosids</taxon>
        <taxon>fabids</taxon>
        <taxon>Fabales</taxon>
        <taxon>Fabaceae</taxon>
        <taxon>Papilionoideae</taxon>
        <taxon>50 kb inversion clade</taxon>
        <taxon>genistoids sensu lato</taxon>
        <taxon>core genistoids</taxon>
        <taxon>Crotalarieae</taxon>
        <taxon>Crotalaria</taxon>
    </lineage>
</organism>
<reference evidence="2 3" key="1">
    <citation type="submission" date="2024-01" db="EMBL/GenBank/DDBJ databases">
        <title>The genomes of 5 underutilized Papilionoideae crops provide insights into root nodulation and disease resistanc.</title>
        <authorList>
            <person name="Yuan L."/>
        </authorList>
    </citation>
    <scope>NUCLEOTIDE SEQUENCE [LARGE SCALE GENOMIC DNA]</scope>
    <source>
        <strain evidence="2">ZHUSHIDOU_FW_LH</strain>
        <tissue evidence="2">Leaf</tissue>
    </source>
</reference>
<feature type="region of interest" description="Disordered" evidence="1">
    <location>
        <begin position="140"/>
        <end position="174"/>
    </location>
</feature>
<proteinExistence type="predicted"/>
<comment type="caution">
    <text evidence="2">The sequence shown here is derived from an EMBL/GenBank/DDBJ whole genome shotgun (WGS) entry which is preliminary data.</text>
</comment>
<name>A0AAN9F721_CROPI</name>
<sequence length="198" mass="22613">MFWVWKNAIMVIDDFSITDLGLRDDVSMLHPNSRDCDIVQEIGRKASFVVLFGLDIVHKISYEQGSYSHVPDALIHGYSSCSVLHPKRVGEEEEEEDVTLYVMAVNDSKLMAMFEWPKTVLQDVSNMTQDSEFQGENSHWQGAVGSKDYNGFEKSTQRGREKGQRENQAKVGRRKGNVDYEKLKDLVEEEVFEEAVKG</sequence>
<gene>
    <name evidence="2" type="ORF">RIF29_21274</name>
</gene>
<protein>
    <submittedName>
        <fullName evidence="2">Uncharacterized protein</fullName>
    </submittedName>
</protein>
<dbReference type="Proteomes" id="UP001372338">
    <property type="component" value="Unassembled WGS sequence"/>
</dbReference>
<evidence type="ECO:0000313" key="3">
    <source>
        <dbReference type="Proteomes" id="UP001372338"/>
    </source>
</evidence>
<dbReference type="EMBL" id="JAYWIO010000004">
    <property type="protein sequence ID" value="KAK7268573.1"/>
    <property type="molecule type" value="Genomic_DNA"/>
</dbReference>